<dbReference type="EMBL" id="DF968182">
    <property type="protein sequence ID" value="GAP42703.1"/>
    <property type="molecule type" value="Genomic_DNA"/>
</dbReference>
<reference evidence="1" key="1">
    <citation type="journal article" date="2015" name="Genome Announc.">
        <title>Draft Genome Sequence of Bacteroidales Strain TBC1, a Novel Isolate from a Methanogenic Wastewater Treatment System.</title>
        <authorList>
            <person name="Tourlousse D.M."/>
            <person name="Matsuura N."/>
            <person name="Sun L."/>
            <person name="Toyonaga M."/>
            <person name="Kuroda K."/>
            <person name="Ohashi A."/>
            <person name="Cruz R."/>
            <person name="Yamaguchi T."/>
            <person name="Sekiguchi Y."/>
        </authorList>
    </citation>
    <scope>NUCLEOTIDE SEQUENCE [LARGE SCALE GENOMIC DNA]</scope>
    <source>
        <strain evidence="1">TBC1</strain>
    </source>
</reference>
<dbReference type="AlphaFoldDB" id="A0A0S7C1X3"/>
<organism evidence="1">
    <name type="scientific">Lentimicrobium saccharophilum</name>
    <dbReference type="NCBI Taxonomy" id="1678841"/>
    <lineage>
        <taxon>Bacteria</taxon>
        <taxon>Pseudomonadati</taxon>
        <taxon>Bacteroidota</taxon>
        <taxon>Bacteroidia</taxon>
        <taxon>Bacteroidales</taxon>
        <taxon>Lentimicrobiaceae</taxon>
        <taxon>Lentimicrobium</taxon>
    </lineage>
</organism>
<name>A0A0S7C1X3_9BACT</name>
<protein>
    <submittedName>
        <fullName evidence="1">Uncharacterized protein</fullName>
    </submittedName>
</protein>
<sequence>MLATLKFPIMGYVKIRLIVKNGYKWLAELIGAELEIEVTEDDFVLD</sequence>
<dbReference type="Proteomes" id="UP000053091">
    <property type="component" value="Unassembled WGS sequence"/>
</dbReference>
<accession>A0A0S7C1X3</accession>
<keyword evidence="2" id="KW-1185">Reference proteome</keyword>
<dbReference type="STRING" id="1678841.TBC1_11840"/>
<dbReference type="RefSeq" id="WP_154669509.1">
    <property type="nucleotide sequence ID" value="NZ_DF968182.1"/>
</dbReference>
<evidence type="ECO:0000313" key="1">
    <source>
        <dbReference type="EMBL" id="GAP42703.1"/>
    </source>
</evidence>
<proteinExistence type="predicted"/>
<evidence type="ECO:0000313" key="2">
    <source>
        <dbReference type="Proteomes" id="UP000053091"/>
    </source>
</evidence>
<gene>
    <name evidence="1" type="ORF">TBC1_11840</name>
</gene>